<dbReference type="PANTHER" id="PTHR46825">
    <property type="entry name" value="D-ALANYL-D-ALANINE-CARBOXYPEPTIDASE/ENDOPEPTIDASE AMPH"/>
    <property type="match status" value="1"/>
</dbReference>
<dbReference type="InterPro" id="IPR012338">
    <property type="entry name" value="Beta-lactam/transpept-like"/>
</dbReference>
<organism evidence="3 4">
    <name type="scientific">Purpureocillium lilacinum</name>
    <name type="common">Paecilomyces lilacinus</name>
    <dbReference type="NCBI Taxonomy" id="33203"/>
    <lineage>
        <taxon>Eukaryota</taxon>
        <taxon>Fungi</taxon>
        <taxon>Dikarya</taxon>
        <taxon>Ascomycota</taxon>
        <taxon>Pezizomycotina</taxon>
        <taxon>Sordariomycetes</taxon>
        <taxon>Hypocreomycetidae</taxon>
        <taxon>Hypocreales</taxon>
        <taxon>Ophiocordycipitaceae</taxon>
        <taxon>Purpureocillium</taxon>
    </lineage>
</organism>
<dbReference type="InterPro" id="IPR050491">
    <property type="entry name" value="AmpC-like"/>
</dbReference>
<dbReference type="Pfam" id="PF00144">
    <property type="entry name" value="Beta-lactamase"/>
    <property type="match status" value="1"/>
</dbReference>
<dbReference type="Gene3D" id="3.40.710.10">
    <property type="entry name" value="DD-peptidase/beta-lactamase superfamily"/>
    <property type="match status" value="1"/>
</dbReference>
<gene>
    <name evidence="3" type="ORF">Purlil1_9171</name>
</gene>
<evidence type="ECO:0000256" key="1">
    <source>
        <dbReference type="ARBA" id="ARBA00038215"/>
    </source>
</evidence>
<evidence type="ECO:0000313" key="4">
    <source>
        <dbReference type="Proteomes" id="UP001287286"/>
    </source>
</evidence>
<dbReference type="SUPFAM" id="SSF56601">
    <property type="entry name" value="beta-lactamase/transpeptidase-like"/>
    <property type="match status" value="1"/>
</dbReference>
<sequence>MSFNIKSTRTGKTSPMSPLVFRHGPRAARHNWKPVIDDERKVIMWDVRILFEPTVYSPLRDAGEGAILMSLTAWSNAVEGRLKPRFGCTYAFAHRANAIEKGKSPLSDSDACLTLGVNVVCDSVHRASMLGRHARTFNTVRQLPATFRADYSSFLSLIGDHFNFRDRKLSIARIASQGATSDIVFRVKRLNICQPAWTLDGSPLAGNKGTGAAQSGSLKLSFTGHLADRSAVGQLESHSASCTIDFGSFNPPTAITTSASPPMARNGDAADDLVAEIDAILRDSVWAGVPGLSAAVHSLTKTWTFSSGVSDVRTLDLIDATTHLFGIGSITKVFVAVVVLQLVEEGKLSLSDTVGGLLDPAVYHDIVDAKDATVARLLSHEAGIDSWEDDPDWIRSGRGSETDPSHIWTKTEPLDYIRRPKKTAPEPGKWYYSNTNYTLLGLIIEKAAQSTAEVEIRRRILGPLGMRQTYLEGFERPPRDGSPPCRYHWATDTFRDAAGKSPSFPPVNERLIDCTSSNLSTEWTAGGILSSARDLVTFAAALRDGKLLSAESLAIMTEWRPATNGEEMGHGLFRMKRPGGGKWLGHFGGVLGFTAALWWEEGGDCVVSVLSNVGTMHAGNVPSSAGHVVVKSGLLEVASKLASGSVPVGEN</sequence>
<reference evidence="3 4" key="1">
    <citation type="journal article" date="2024" name="Microbiol. Resour. Announc.">
        <title>Genome annotations for the ascomycete fungi Trichoderma harzianum, Trichoderma aggressivum, and Purpureocillium lilacinum.</title>
        <authorList>
            <person name="Beijen E.P.W."/>
            <person name="Ohm R.A."/>
        </authorList>
    </citation>
    <scope>NUCLEOTIDE SEQUENCE [LARGE SCALE GENOMIC DNA]</scope>
    <source>
        <strain evidence="3 4">CBS 150709</strain>
    </source>
</reference>
<dbReference type="EMBL" id="JAWRVI010000040">
    <property type="protein sequence ID" value="KAK4086555.1"/>
    <property type="molecule type" value="Genomic_DNA"/>
</dbReference>
<proteinExistence type="inferred from homology"/>
<dbReference type="InterPro" id="IPR001466">
    <property type="entry name" value="Beta-lactam-related"/>
</dbReference>
<feature type="domain" description="Beta-lactamase-related" evidence="2">
    <location>
        <begin position="278"/>
        <end position="614"/>
    </location>
</feature>
<protein>
    <recommendedName>
        <fullName evidence="2">Beta-lactamase-related domain-containing protein</fullName>
    </recommendedName>
</protein>
<name>A0ABR0BRB6_PURLI</name>
<keyword evidence="4" id="KW-1185">Reference proteome</keyword>
<dbReference type="PANTHER" id="PTHR46825:SF7">
    <property type="entry name" value="D-ALANYL-D-ALANINE CARBOXYPEPTIDASE"/>
    <property type="match status" value="1"/>
</dbReference>
<evidence type="ECO:0000313" key="3">
    <source>
        <dbReference type="EMBL" id="KAK4086555.1"/>
    </source>
</evidence>
<comment type="similarity">
    <text evidence="1">Belongs to the peptidase S12 family.</text>
</comment>
<dbReference type="Proteomes" id="UP001287286">
    <property type="component" value="Unassembled WGS sequence"/>
</dbReference>
<comment type="caution">
    <text evidence="3">The sequence shown here is derived from an EMBL/GenBank/DDBJ whole genome shotgun (WGS) entry which is preliminary data.</text>
</comment>
<accession>A0ABR0BRB6</accession>
<evidence type="ECO:0000259" key="2">
    <source>
        <dbReference type="Pfam" id="PF00144"/>
    </source>
</evidence>